<name>A0A8H4P1T9_9HYPO</name>
<dbReference type="EMBL" id="JAADYS010002184">
    <property type="protein sequence ID" value="KAF4459404.1"/>
    <property type="molecule type" value="Genomic_DNA"/>
</dbReference>
<dbReference type="OrthoDB" id="2269373at2759"/>
<accession>A0A8H4P1T9</accession>
<dbReference type="AlphaFoldDB" id="A0A8H4P1T9"/>
<reference evidence="1 2" key="1">
    <citation type="submission" date="2020-01" db="EMBL/GenBank/DDBJ databases">
        <title>Identification and distribution of gene clusters putatively required for synthesis of sphingolipid metabolism inhibitors in phylogenetically diverse species of the filamentous fungus Fusarium.</title>
        <authorList>
            <person name="Kim H.-S."/>
            <person name="Busman M."/>
            <person name="Brown D.W."/>
            <person name="Divon H."/>
            <person name="Uhlig S."/>
            <person name="Proctor R.H."/>
        </authorList>
    </citation>
    <scope>NUCLEOTIDE SEQUENCE [LARGE SCALE GENOMIC DNA]</scope>
    <source>
        <strain evidence="1 2">NRRL 20459</strain>
    </source>
</reference>
<protein>
    <submittedName>
        <fullName evidence="1">Transcriptional regulatory</fullName>
    </submittedName>
</protein>
<comment type="caution">
    <text evidence="1">The sequence shown here is derived from an EMBL/GenBank/DDBJ whole genome shotgun (WGS) entry which is preliminary data.</text>
</comment>
<evidence type="ECO:0000313" key="2">
    <source>
        <dbReference type="Proteomes" id="UP000554235"/>
    </source>
</evidence>
<sequence>MASGLSHGFSRGLFDAKPPRNLNDVDLFPLSTKPTASLDGPTEMAFVLIRNRLAEFVISQNKEKTGFGRDVLTQRDETNMAFRADRYRGSHLQFEQDVRELERRYINPSAGGVHSAAVVLCFMIANKFLGAPYLGRRQSAGSTGSLGDQDDVSEAVVKVNEDRTDAYMQLAKHGFAWFARHTFRVEVFADLVGHLRQWPVGHLSDRGWVVVDKTYRWQPELFDMERYVIQAHFTLEAFEAREQALARYGCAAETPWFITRLRKAFSTH</sequence>
<organism evidence="1 2">
    <name type="scientific">Fusarium albosuccineum</name>
    <dbReference type="NCBI Taxonomy" id="1237068"/>
    <lineage>
        <taxon>Eukaryota</taxon>
        <taxon>Fungi</taxon>
        <taxon>Dikarya</taxon>
        <taxon>Ascomycota</taxon>
        <taxon>Pezizomycotina</taxon>
        <taxon>Sordariomycetes</taxon>
        <taxon>Hypocreomycetidae</taxon>
        <taxon>Hypocreales</taxon>
        <taxon>Nectriaceae</taxon>
        <taxon>Fusarium</taxon>
        <taxon>Fusarium decemcellulare species complex</taxon>
    </lineage>
</organism>
<proteinExistence type="predicted"/>
<keyword evidence="2" id="KW-1185">Reference proteome</keyword>
<dbReference type="Proteomes" id="UP000554235">
    <property type="component" value="Unassembled WGS sequence"/>
</dbReference>
<evidence type="ECO:0000313" key="1">
    <source>
        <dbReference type="EMBL" id="KAF4459404.1"/>
    </source>
</evidence>
<gene>
    <name evidence="1" type="ORF">FALBO_13843</name>
</gene>